<name>A0AAU9JIJ8_9CILI</name>
<comment type="caution">
    <text evidence="1">The sequence shown here is derived from an EMBL/GenBank/DDBJ whole genome shotgun (WGS) entry which is preliminary data.</text>
</comment>
<dbReference type="AlphaFoldDB" id="A0AAU9JIJ8"/>
<sequence length="250" mass="28971">MSMLLKRRGLHHEFSAVFSNTLSNPVDILNSPMIKSPMSTPARISYAELSEEFHNSGVSYMRQLLLRKTASSYYSDFGMDYESTYILLNSIADILLLNEIEILYWSYLLQRTLRHNLSLPPQNICNLTAYLSKISFNEDIEPFEKIMGGTQFKLHFNNWLLITDFSTEPNLREINKMFSQLVYNIKMEDGDKDYEEMVDNLMHTPKRKESMGSELRSEISSIGDLDAELIIFQKDFMCGEKLSPIDDDVK</sequence>
<dbReference type="EMBL" id="CAJZBQ010000038">
    <property type="protein sequence ID" value="CAG9325489.1"/>
    <property type="molecule type" value="Genomic_DNA"/>
</dbReference>
<evidence type="ECO:0000313" key="1">
    <source>
        <dbReference type="EMBL" id="CAG9325489.1"/>
    </source>
</evidence>
<dbReference type="Proteomes" id="UP001162131">
    <property type="component" value="Unassembled WGS sequence"/>
</dbReference>
<keyword evidence="2" id="KW-1185">Reference proteome</keyword>
<reference evidence="1" key="1">
    <citation type="submission" date="2021-09" db="EMBL/GenBank/DDBJ databases">
        <authorList>
            <consortium name="AG Swart"/>
            <person name="Singh M."/>
            <person name="Singh A."/>
            <person name="Seah K."/>
            <person name="Emmerich C."/>
        </authorList>
    </citation>
    <scope>NUCLEOTIDE SEQUENCE</scope>
    <source>
        <strain evidence="1">ATCC30299</strain>
    </source>
</reference>
<proteinExistence type="predicted"/>
<organism evidence="1 2">
    <name type="scientific">Blepharisma stoltei</name>
    <dbReference type="NCBI Taxonomy" id="1481888"/>
    <lineage>
        <taxon>Eukaryota</taxon>
        <taxon>Sar</taxon>
        <taxon>Alveolata</taxon>
        <taxon>Ciliophora</taxon>
        <taxon>Postciliodesmatophora</taxon>
        <taxon>Heterotrichea</taxon>
        <taxon>Heterotrichida</taxon>
        <taxon>Blepharismidae</taxon>
        <taxon>Blepharisma</taxon>
    </lineage>
</organism>
<evidence type="ECO:0000313" key="2">
    <source>
        <dbReference type="Proteomes" id="UP001162131"/>
    </source>
</evidence>
<protein>
    <submittedName>
        <fullName evidence="1">Uncharacterized protein</fullName>
    </submittedName>
</protein>
<accession>A0AAU9JIJ8</accession>
<gene>
    <name evidence="1" type="ORF">BSTOLATCC_MIC38742</name>
</gene>